<evidence type="ECO:0000313" key="1">
    <source>
        <dbReference type="EMBL" id="OTG01375.1"/>
    </source>
</evidence>
<accession>A0A251SRA2</accession>
<dbReference type="Proteomes" id="UP000215914">
    <property type="component" value="Chromosome 13"/>
</dbReference>
<reference evidence="2" key="1">
    <citation type="journal article" date="2017" name="Nature">
        <title>The sunflower genome provides insights into oil metabolism, flowering and Asterid evolution.</title>
        <authorList>
            <person name="Badouin H."/>
            <person name="Gouzy J."/>
            <person name="Grassa C.J."/>
            <person name="Murat F."/>
            <person name="Staton S.E."/>
            <person name="Cottret L."/>
            <person name="Lelandais-Briere C."/>
            <person name="Owens G.L."/>
            <person name="Carrere S."/>
            <person name="Mayjonade B."/>
            <person name="Legrand L."/>
            <person name="Gill N."/>
            <person name="Kane N.C."/>
            <person name="Bowers J.E."/>
            <person name="Hubner S."/>
            <person name="Bellec A."/>
            <person name="Berard A."/>
            <person name="Berges H."/>
            <person name="Blanchet N."/>
            <person name="Boniface M.C."/>
            <person name="Brunel D."/>
            <person name="Catrice O."/>
            <person name="Chaidir N."/>
            <person name="Claudel C."/>
            <person name="Donnadieu C."/>
            <person name="Faraut T."/>
            <person name="Fievet G."/>
            <person name="Helmstetter N."/>
            <person name="King M."/>
            <person name="Knapp S.J."/>
            <person name="Lai Z."/>
            <person name="Le Paslier M.C."/>
            <person name="Lippi Y."/>
            <person name="Lorenzon L."/>
            <person name="Mandel J.R."/>
            <person name="Marage G."/>
            <person name="Marchand G."/>
            <person name="Marquand E."/>
            <person name="Bret-Mestries E."/>
            <person name="Morien E."/>
            <person name="Nambeesan S."/>
            <person name="Nguyen T."/>
            <person name="Pegot-Espagnet P."/>
            <person name="Pouilly N."/>
            <person name="Raftis F."/>
            <person name="Sallet E."/>
            <person name="Schiex T."/>
            <person name="Thomas J."/>
            <person name="Vandecasteele C."/>
            <person name="Vares D."/>
            <person name="Vear F."/>
            <person name="Vautrin S."/>
            <person name="Crespi M."/>
            <person name="Mangin B."/>
            <person name="Burke J.M."/>
            <person name="Salse J."/>
            <person name="Munos S."/>
            <person name="Vincourt P."/>
            <person name="Rieseberg L.H."/>
            <person name="Langlade N.B."/>
        </authorList>
    </citation>
    <scope>NUCLEOTIDE SEQUENCE [LARGE SCALE GENOMIC DNA]</scope>
    <source>
        <strain evidence="2">cv. SF193</strain>
    </source>
</reference>
<dbReference type="AlphaFoldDB" id="A0A251SRA2"/>
<dbReference type="InParanoid" id="A0A251SRA2"/>
<organism evidence="1 2">
    <name type="scientific">Helianthus annuus</name>
    <name type="common">Common sunflower</name>
    <dbReference type="NCBI Taxonomy" id="4232"/>
    <lineage>
        <taxon>Eukaryota</taxon>
        <taxon>Viridiplantae</taxon>
        <taxon>Streptophyta</taxon>
        <taxon>Embryophyta</taxon>
        <taxon>Tracheophyta</taxon>
        <taxon>Spermatophyta</taxon>
        <taxon>Magnoliopsida</taxon>
        <taxon>eudicotyledons</taxon>
        <taxon>Gunneridae</taxon>
        <taxon>Pentapetalae</taxon>
        <taxon>asterids</taxon>
        <taxon>campanulids</taxon>
        <taxon>Asterales</taxon>
        <taxon>Asteraceae</taxon>
        <taxon>Asteroideae</taxon>
        <taxon>Heliantheae alliance</taxon>
        <taxon>Heliantheae</taxon>
        <taxon>Helianthus</taxon>
    </lineage>
</organism>
<protein>
    <submittedName>
        <fullName evidence="1">Uncharacterized protein</fullName>
    </submittedName>
</protein>
<dbReference type="EMBL" id="CM007902">
    <property type="protein sequence ID" value="OTG01375.1"/>
    <property type="molecule type" value="Genomic_DNA"/>
</dbReference>
<gene>
    <name evidence="1" type="ORF">HannXRQ_Chr13g0401411</name>
</gene>
<sequence length="90" mass="10456">MCINYGCARPLLFKKLVYVKMYCVFAPLLPFEGFVCYIPSLCRDIRNKTLIFYLKRCCNLFKQYTNEILRTIVGDGGVCVYLVSVFMNSL</sequence>
<name>A0A251SRA2_HELAN</name>
<evidence type="ECO:0000313" key="2">
    <source>
        <dbReference type="Proteomes" id="UP000215914"/>
    </source>
</evidence>
<keyword evidence="2" id="KW-1185">Reference proteome</keyword>
<proteinExistence type="predicted"/>